<feature type="region of interest" description="Disordered" evidence="3">
    <location>
        <begin position="678"/>
        <end position="708"/>
    </location>
</feature>
<dbReference type="PROSITE" id="PS50003">
    <property type="entry name" value="PH_DOMAIN"/>
    <property type="match status" value="1"/>
</dbReference>
<proteinExistence type="predicted"/>
<feature type="coiled-coil region" evidence="2">
    <location>
        <begin position="342"/>
        <end position="397"/>
    </location>
</feature>
<evidence type="ECO:0000313" key="5">
    <source>
        <dbReference type="EMBL" id="KAL3802810.1"/>
    </source>
</evidence>
<evidence type="ECO:0000313" key="6">
    <source>
        <dbReference type="Proteomes" id="UP001516023"/>
    </source>
</evidence>
<feature type="region of interest" description="Disordered" evidence="3">
    <location>
        <begin position="525"/>
        <end position="573"/>
    </location>
</feature>
<dbReference type="Pfam" id="PF00169">
    <property type="entry name" value="PH"/>
    <property type="match status" value="1"/>
</dbReference>
<keyword evidence="1" id="KW-0597">Phosphoprotein</keyword>
<evidence type="ECO:0000256" key="1">
    <source>
        <dbReference type="ARBA" id="ARBA00022553"/>
    </source>
</evidence>
<feature type="region of interest" description="Disordered" evidence="3">
    <location>
        <begin position="610"/>
        <end position="664"/>
    </location>
</feature>
<sequence>MKQSNAMAHSSNHDGTNNAKERRSKPIRHKGNGFGEFPLQMSTPEITTPLVTNKRNEPQSRIRFADDTKPPQSSGQQKQVLVLGPSSDGQLPATSPLQANSLDFSMIATPGGGKLTRGIERNYSTPSDAVSSSSVSSAIWPAGTPFTNLLRGVVSSTPNVNPRRIFSATPYTAARETLSLQDETGTTHNLDRNGNEYNALTFARAAPLSGYLRKLGKNIPTFKRRFFVLKPSTHLYYFMSPTDVEPRGCIDLDLVRENGERGGCEVREIGVLPDGTFRFELLFDDEDVEEEPENTHNDTSDTNCNTTPLHQNKDFQKKSIVLEARTEEIGREWMAKLQTERLSTARDEIDFLKATLAEMKATSSRWERVAEDEQARADEAEKQRDTATIEAKYWEEKFNDLNKAVGLLSDLVTNDEKSDDMFNSDSFAESIEGLDLNGTNFIHVSKAFKTIHDNHIAASEEAEVERKRADDLEKRLMESESRFAKAEAELCQVWEDNCAIQKELKKSKREKKVLVREVRAQRAKASNDSQKNLLSTKQESSCASTEQSLTQKQGSKCDDSESTSLPPKIKMSSEQQRLVIELEEHVMSGLRLSEQFLTLNGIEPSVVGDDLDSCIEPSHSSPVRNPDHHPLHESGVPTKLCSLLDDDSHDESTLPDDDEDSTTDVNQFAKRSDVFETQCADSESNGQLGPSHSTHDIDNNNDTSADKTSIQHILEAQAPEDPYAYYKDLLGEKLVSQNLNDRFSEAVSPTPNNIEPVSTQSDQSSVDQARPPTITETGHATSKLACPLRDVGETPRSYPRGSALGDDNEVYHITFYSAKIGLQFQKVPVENSSVGLLTDAMTADLGANRTALDLERIATISQQSRNTSNAKKPAMECPPVRPVDMVLVCGFVGFDESTGNSRPRIGARLVAFDGIPVEVGKWTFESIRKSIQARGRPLTLSFRNDFLTPKQREILTKAVNDVNGYDEQKPKKPSSKTIFRGSGREAETEKKNAIISKSSSVSSNSHKYYSLSEAGSSITSAVAPLVSNLMTGLSAGAKKREEFTPDYLRRPASSLDEMKHHHDFKSGLL</sequence>
<accession>A0ABD3QR01</accession>
<dbReference type="AlphaFoldDB" id="A0ABD3QR01"/>
<feature type="compositionally biased region" description="Basic and acidic residues" evidence="3">
    <location>
        <begin position="982"/>
        <end position="991"/>
    </location>
</feature>
<protein>
    <recommendedName>
        <fullName evidence="4">PH domain-containing protein</fullName>
    </recommendedName>
</protein>
<name>A0ABD3QR01_9STRA</name>
<evidence type="ECO:0000256" key="2">
    <source>
        <dbReference type="SAM" id="Coils"/>
    </source>
</evidence>
<feature type="compositionally biased region" description="Basic residues" evidence="3">
    <location>
        <begin position="22"/>
        <end position="31"/>
    </location>
</feature>
<feature type="coiled-coil region" evidence="2">
    <location>
        <begin position="455"/>
        <end position="524"/>
    </location>
</feature>
<gene>
    <name evidence="5" type="ORF">HJC23_007587</name>
</gene>
<evidence type="ECO:0000256" key="3">
    <source>
        <dbReference type="SAM" id="MobiDB-lite"/>
    </source>
</evidence>
<dbReference type="PANTHER" id="PTHR22902">
    <property type="entry name" value="SESQUIPEDALIAN"/>
    <property type="match status" value="1"/>
</dbReference>
<evidence type="ECO:0000259" key="4">
    <source>
        <dbReference type="PROSITE" id="PS50003"/>
    </source>
</evidence>
<dbReference type="SMART" id="SM00233">
    <property type="entry name" value="PH"/>
    <property type="match status" value="1"/>
</dbReference>
<dbReference type="Gene3D" id="2.30.29.30">
    <property type="entry name" value="Pleckstrin-homology domain (PH domain)/Phosphotyrosine-binding domain (PTB)"/>
    <property type="match status" value="1"/>
</dbReference>
<feature type="compositionally biased region" description="Polar residues" evidence="3">
    <location>
        <begin position="746"/>
        <end position="756"/>
    </location>
</feature>
<feature type="region of interest" description="Disordered" evidence="3">
    <location>
        <begin position="1"/>
        <end position="58"/>
    </location>
</feature>
<dbReference type="SUPFAM" id="SSF50729">
    <property type="entry name" value="PH domain-like"/>
    <property type="match status" value="1"/>
</dbReference>
<feature type="compositionally biased region" description="Polar residues" evidence="3">
    <location>
        <begin position="300"/>
        <end position="310"/>
    </location>
</feature>
<comment type="caution">
    <text evidence="5">The sequence shown here is derived from an EMBL/GenBank/DDBJ whole genome shotgun (WGS) entry which is preliminary data.</text>
</comment>
<feature type="compositionally biased region" description="Polar residues" evidence="3">
    <location>
        <begin position="525"/>
        <end position="554"/>
    </location>
</feature>
<dbReference type="Proteomes" id="UP001516023">
    <property type="component" value="Unassembled WGS sequence"/>
</dbReference>
<dbReference type="EMBL" id="JABMIG020000017">
    <property type="protein sequence ID" value="KAL3802810.1"/>
    <property type="molecule type" value="Genomic_DNA"/>
</dbReference>
<feature type="compositionally biased region" description="Acidic residues" evidence="3">
    <location>
        <begin position="644"/>
        <end position="662"/>
    </location>
</feature>
<feature type="region of interest" description="Disordered" evidence="3">
    <location>
        <begin position="964"/>
        <end position="991"/>
    </location>
</feature>
<feature type="domain" description="PH" evidence="4">
    <location>
        <begin position="205"/>
        <end position="342"/>
    </location>
</feature>
<feature type="compositionally biased region" description="Low complexity" evidence="3">
    <location>
        <begin position="757"/>
        <end position="768"/>
    </location>
</feature>
<feature type="region of interest" description="Disordered" evidence="3">
    <location>
        <begin position="746"/>
        <end position="775"/>
    </location>
</feature>
<dbReference type="InterPro" id="IPR001849">
    <property type="entry name" value="PH_domain"/>
</dbReference>
<keyword evidence="6" id="KW-1185">Reference proteome</keyword>
<organism evidence="5 6">
    <name type="scientific">Cyclotella cryptica</name>
    <dbReference type="NCBI Taxonomy" id="29204"/>
    <lineage>
        <taxon>Eukaryota</taxon>
        <taxon>Sar</taxon>
        <taxon>Stramenopiles</taxon>
        <taxon>Ochrophyta</taxon>
        <taxon>Bacillariophyta</taxon>
        <taxon>Coscinodiscophyceae</taxon>
        <taxon>Thalassiosirophycidae</taxon>
        <taxon>Stephanodiscales</taxon>
        <taxon>Stephanodiscaceae</taxon>
        <taxon>Cyclotella</taxon>
    </lineage>
</organism>
<feature type="compositionally biased region" description="Polar residues" evidence="3">
    <location>
        <begin position="679"/>
        <end position="692"/>
    </location>
</feature>
<feature type="region of interest" description="Disordered" evidence="3">
    <location>
        <begin position="288"/>
        <end position="310"/>
    </location>
</feature>
<dbReference type="InterPro" id="IPR011993">
    <property type="entry name" value="PH-like_dom_sf"/>
</dbReference>
<keyword evidence="2" id="KW-0175">Coiled coil</keyword>
<feature type="compositionally biased region" description="Polar residues" evidence="3">
    <location>
        <begin position="40"/>
        <end position="53"/>
    </location>
</feature>
<feature type="compositionally biased region" description="Polar residues" evidence="3">
    <location>
        <begin position="1"/>
        <end position="18"/>
    </location>
</feature>
<reference evidence="5 6" key="1">
    <citation type="journal article" date="2020" name="G3 (Bethesda)">
        <title>Improved Reference Genome for Cyclotella cryptica CCMP332, a Model for Cell Wall Morphogenesis, Salinity Adaptation, and Lipid Production in Diatoms (Bacillariophyta).</title>
        <authorList>
            <person name="Roberts W.R."/>
            <person name="Downey K.M."/>
            <person name="Ruck E.C."/>
            <person name="Traller J.C."/>
            <person name="Alverson A.J."/>
        </authorList>
    </citation>
    <scope>NUCLEOTIDE SEQUENCE [LARGE SCALE GENOMIC DNA]</scope>
    <source>
        <strain evidence="5 6">CCMP332</strain>
    </source>
</reference>
<dbReference type="PANTHER" id="PTHR22902:SF27">
    <property type="entry name" value="PLECKSTRIN HOMOLOGY DOMAIN-CONTAINING FAMILY A MEMBER 3"/>
    <property type="match status" value="1"/>
</dbReference>
<dbReference type="InterPro" id="IPR045188">
    <property type="entry name" value="Boi1/Boi2-like"/>
</dbReference>